<name>A0A502FAW3_9SPHN</name>
<dbReference type="EMBL" id="RCZC01000013">
    <property type="protein sequence ID" value="TPG46546.1"/>
    <property type="molecule type" value="Genomic_DNA"/>
</dbReference>
<dbReference type="PROSITE" id="PS50928">
    <property type="entry name" value="ABC_TM1"/>
    <property type="match status" value="1"/>
</dbReference>
<dbReference type="OrthoDB" id="9815445at2"/>
<keyword evidence="13" id="KW-1185">Reference proteome</keyword>
<feature type="transmembrane region" description="Helical" evidence="9">
    <location>
        <begin position="116"/>
        <end position="143"/>
    </location>
</feature>
<dbReference type="InterPro" id="IPR000515">
    <property type="entry name" value="MetI-like"/>
</dbReference>
<evidence type="ECO:0000256" key="6">
    <source>
        <dbReference type="ARBA" id="ARBA00022692"/>
    </source>
</evidence>
<dbReference type="PANTHER" id="PTHR43744">
    <property type="entry name" value="ABC TRANSPORTER PERMEASE PROTEIN MG189-RELATED-RELATED"/>
    <property type="match status" value="1"/>
</dbReference>
<evidence type="ECO:0000256" key="3">
    <source>
        <dbReference type="ARBA" id="ARBA00020515"/>
    </source>
</evidence>
<feature type="transmembrane region" description="Helical" evidence="9">
    <location>
        <begin position="163"/>
        <end position="181"/>
    </location>
</feature>
<dbReference type="Pfam" id="PF00528">
    <property type="entry name" value="BPD_transp_1"/>
    <property type="match status" value="1"/>
</dbReference>
<keyword evidence="8 9" id="KW-0472">Membrane</keyword>
<dbReference type="GO" id="GO:0055085">
    <property type="term" value="P:transmembrane transport"/>
    <property type="evidence" value="ECO:0007669"/>
    <property type="project" value="InterPro"/>
</dbReference>
<feature type="transmembrane region" description="Helical" evidence="9">
    <location>
        <begin position="12"/>
        <end position="35"/>
    </location>
</feature>
<keyword evidence="10" id="KW-0997">Cell inner membrane</keyword>
<accession>A0A502FAW3</accession>
<comment type="subcellular location">
    <subcellularLocation>
        <location evidence="10">Cell inner membrane</location>
        <topology evidence="10">Multi-pass membrane protein</topology>
    </subcellularLocation>
    <subcellularLocation>
        <location evidence="1 9">Cell membrane</location>
        <topology evidence="1 9">Multi-pass membrane protein</topology>
    </subcellularLocation>
</comment>
<comment type="subunit">
    <text evidence="2 10">The complex is composed of two ATP-binding proteins (UgpC), two transmembrane proteins (UgpA and UgpE) and a solute-binding protein (UgpB).</text>
</comment>
<evidence type="ECO:0000256" key="2">
    <source>
        <dbReference type="ARBA" id="ARBA00011557"/>
    </source>
</evidence>
<proteinExistence type="inferred from homology"/>
<dbReference type="Gene3D" id="1.10.3720.10">
    <property type="entry name" value="MetI-like"/>
    <property type="match status" value="1"/>
</dbReference>
<dbReference type="AlphaFoldDB" id="A0A502FAW3"/>
<keyword evidence="7 9" id="KW-1133">Transmembrane helix</keyword>
<keyword evidence="5 10" id="KW-1003">Cell membrane</keyword>
<sequence>MSVLSTGRHQSVSLRFALYALMLLLALVFVFPFLFMLTASFRTNEQIFAHSGSIGAFVPTGELTTANYAYVLGNGNILHFFLNSVIITTLTVGLGLIVNSLAAFSLARLQWRGREAVASLLVVLLVIPFEAISVPLMLLVAHLPGLGFEAGRLVLTRSWLNTLYVQILPFVANAFSIYLFYQFFRSIPKDFDEAAYIDGATPLQVYRHVIVPSSKPVFATVSILQGLAMWNQYLWPVITVPGESARPLMVGMQQFFGHTTEWGNVMAYATIITVPVLAAFVIFQRWFVRSVIGSGVKG</sequence>
<organism evidence="12 13">
    <name type="scientific">Sphingomonas glacialis</name>
    <dbReference type="NCBI Taxonomy" id="658225"/>
    <lineage>
        <taxon>Bacteria</taxon>
        <taxon>Pseudomonadati</taxon>
        <taxon>Pseudomonadota</taxon>
        <taxon>Alphaproteobacteria</taxon>
        <taxon>Sphingomonadales</taxon>
        <taxon>Sphingomonadaceae</taxon>
        <taxon>Sphingomonas</taxon>
    </lineage>
</organism>
<dbReference type="Proteomes" id="UP000319931">
    <property type="component" value="Unassembled WGS sequence"/>
</dbReference>
<evidence type="ECO:0000256" key="5">
    <source>
        <dbReference type="ARBA" id="ARBA00022475"/>
    </source>
</evidence>
<comment type="function">
    <text evidence="10">Part of the ABC transporter complex UgpBAEC involved in sn-glycerol-3-phosphate (G3P) import. Probably responsible for the translocation of the substrate across the membrane.</text>
</comment>
<keyword evidence="4 9" id="KW-0813">Transport</keyword>
<evidence type="ECO:0000256" key="10">
    <source>
        <dbReference type="RuleBase" id="RU363056"/>
    </source>
</evidence>
<evidence type="ECO:0000259" key="11">
    <source>
        <dbReference type="PROSITE" id="PS50928"/>
    </source>
</evidence>
<feature type="transmembrane region" description="Helical" evidence="9">
    <location>
        <begin position="80"/>
        <end position="104"/>
    </location>
</feature>
<evidence type="ECO:0000256" key="4">
    <source>
        <dbReference type="ARBA" id="ARBA00022448"/>
    </source>
</evidence>
<comment type="similarity">
    <text evidence="9">Belongs to the binding-protein-dependent transport system permease family.</text>
</comment>
<feature type="domain" description="ABC transmembrane type-1" evidence="11">
    <location>
        <begin position="81"/>
        <end position="283"/>
    </location>
</feature>
<feature type="transmembrane region" description="Helical" evidence="9">
    <location>
        <begin position="265"/>
        <end position="283"/>
    </location>
</feature>
<evidence type="ECO:0000313" key="13">
    <source>
        <dbReference type="Proteomes" id="UP000319931"/>
    </source>
</evidence>
<dbReference type="RefSeq" id="WP_140852665.1">
    <property type="nucleotide sequence ID" value="NZ_RCZC01000013.1"/>
</dbReference>
<evidence type="ECO:0000256" key="1">
    <source>
        <dbReference type="ARBA" id="ARBA00004651"/>
    </source>
</evidence>
<evidence type="ECO:0000256" key="8">
    <source>
        <dbReference type="ARBA" id="ARBA00023136"/>
    </source>
</evidence>
<dbReference type="GO" id="GO:0005886">
    <property type="term" value="C:plasma membrane"/>
    <property type="evidence" value="ECO:0007669"/>
    <property type="project" value="UniProtKB-SubCell"/>
</dbReference>
<comment type="caution">
    <text evidence="12">The sequence shown here is derived from an EMBL/GenBank/DDBJ whole genome shotgun (WGS) entry which is preliminary data.</text>
</comment>
<dbReference type="CDD" id="cd06261">
    <property type="entry name" value="TM_PBP2"/>
    <property type="match status" value="1"/>
</dbReference>
<dbReference type="SUPFAM" id="SSF161098">
    <property type="entry name" value="MetI-like"/>
    <property type="match status" value="1"/>
</dbReference>
<gene>
    <name evidence="10" type="primary">ugpE</name>
    <name evidence="12" type="ORF">EAH76_23310</name>
</gene>
<keyword evidence="6 9" id="KW-0812">Transmembrane</keyword>
<evidence type="ECO:0000313" key="12">
    <source>
        <dbReference type="EMBL" id="TPG46546.1"/>
    </source>
</evidence>
<protein>
    <recommendedName>
        <fullName evidence="3 10">sn-glycerol-3-phosphate transport system permease protein UgpE</fullName>
    </recommendedName>
</protein>
<dbReference type="InterPro" id="IPR035906">
    <property type="entry name" value="MetI-like_sf"/>
</dbReference>
<reference evidence="12 13" key="1">
    <citation type="journal article" date="2019" name="Environ. Microbiol.">
        <title>Species interactions and distinct microbial communities in high Arctic permafrost affected cryosols are associated with the CH4 and CO2 gas fluxes.</title>
        <authorList>
            <person name="Altshuler I."/>
            <person name="Hamel J."/>
            <person name="Turney S."/>
            <person name="Magnuson E."/>
            <person name="Levesque R."/>
            <person name="Greer C."/>
            <person name="Whyte L.G."/>
        </authorList>
    </citation>
    <scope>NUCLEOTIDE SEQUENCE [LARGE SCALE GENOMIC DNA]</scope>
    <source>
        <strain evidence="12 13">E6.1</strain>
    </source>
</reference>
<evidence type="ECO:0000256" key="9">
    <source>
        <dbReference type="RuleBase" id="RU363032"/>
    </source>
</evidence>
<dbReference type="PANTHER" id="PTHR43744:SF8">
    <property type="entry name" value="SN-GLYCEROL-3-PHOSPHATE TRANSPORT SYSTEM PERMEASE PROTEIN UGPE"/>
    <property type="match status" value="1"/>
</dbReference>
<evidence type="ECO:0000256" key="7">
    <source>
        <dbReference type="ARBA" id="ARBA00022989"/>
    </source>
</evidence>
<comment type="caution">
    <text evidence="10">Lacks conserved residue(s) required for the propagation of feature annotation.</text>
</comment>